<dbReference type="InterPro" id="IPR025509">
    <property type="entry name" value="DUF4396"/>
</dbReference>
<dbReference type="Proteomes" id="UP000248333">
    <property type="component" value="Unassembled WGS sequence"/>
</dbReference>
<dbReference type="OrthoDB" id="345021at2"/>
<organism evidence="4 5">
    <name type="scientific">Micromonospora arborensis</name>
    <dbReference type="NCBI Taxonomy" id="2116518"/>
    <lineage>
        <taxon>Bacteria</taxon>
        <taxon>Bacillati</taxon>
        <taxon>Actinomycetota</taxon>
        <taxon>Actinomycetes</taxon>
        <taxon>Micromonosporales</taxon>
        <taxon>Micromonosporaceae</taxon>
        <taxon>Micromonospora</taxon>
    </lineage>
</organism>
<feature type="transmembrane region" description="Helical" evidence="2">
    <location>
        <begin position="186"/>
        <end position="206"/>
    </location>
</feature>
<reference evidence="4 5" key="1">
    <citation type="submission" date="2018-03" db="EMBL/GenBank/DDBJ databases">
        <title>Bioinformatic expansion and discovery of thiopeptide antibiotics.</title>
        <authorList>
            <person name="Schwalen C.J."/>
            <person name="Hudson G.A."/>
            <person name="Mitchell D.A."/>
        </authorList>
    </citation>
    <scope>NUCLEOTIDE SEQUENCE [LARGE SCALE GENOMIC DNA]</scope>
    <source>
        <strain evidence="4 5">NRRL 8041</strain>
    </source>
</reference>
<feature type="transmembrane region" description="Helical" evidence="2">
    <location>
        <begin position="265"/>
        <end position="287"/>
    </location>
</feature>
<name>A0A318NJW7_9ACTN</name>
<proteinExistence type="predicted"/>
<dbReference type="AlphaFoldDB" id="A0A318NJW7"/>
<protein>
    <recommendedName>
        <fullName evidence="3">DUF4396 domain-containing protein</fullName>
    </recommendedName>
</protein>
<accession>A0A318NJW7</accession>
<evidence type="ECO:0000313" key="4">
    <source>
        <dbReference type="EMBL" id="PYC67907.1"/>
    </source>
</evidence>
<keyword evidence="5" id="KW-1185">Reference proteome</keyword>
<feature type="transmembrane region" description="Helical" evidence="2">
    <location>
        <begin position="145"/>
        <end position="165"/>
    </location>
</feature>
<feature type="transmembrane region" description="Helical" evidence="2">
    <location>
        <begin position="108"/>
        <end position="133"/>
    </location>
</feature>
<dbReference type="Pfam" id="PF14342">
    <property type="entry name" value="DUF4396"/>
    <property type="match status" value="1"/>
</dbReference>
<gene>
    <name evidence="4" type="ORF">C7C45_19955</name>
</gene>
<keyword evidence="2" id="KW-0812">Transmembrane</keyword>
<keyword evidence="2" id="KW-1133">Transmembrane helix</keyword>
<evidence type="ECO:0000256" key="2">
    <source>
        <dbReference type="SAM" id="Phobius"/>
    </source>
</evidence>
<evidence type="ECO:0000313" key="5">
    <source>
        <dbReference type="Proteomes" id="UP000248333"/>
    </source>
</evidence>
<feature type="transmembrane region" description="Helical" evidence="2">
    <location>
        <begin position="226"/>
        <end position="244"/>
    </location>
</feature>
<feature type="compositionally biased region" description="Basic residues" evidence="1">
    <location>
        <begin position="65"/>
        <end position="82"/>
    </location>
</feature>
<evidence type="ECO:0000259" key="3">
    <source>
        <dbReference type="Pfam" id="PF14342"/>
    </source>
</evidence>
<feature type="transmembrane region" description="Helical" evidence="2">
    <location>
        <begin position="299"/>
        <end position="322"/>
    </location>
</feature>
<evidence type="ECO:0000256" key="1">
    <source>
        <dbReference type="SAM" id="MobiDB-lite"/>
    </source>
</evidence>
<keyword evidence="2" id="KW-0472">Membrane</keyword>
<comment type="caution">
    <text evidence="4">The sequence shown here is derived from an EMBL/GenBank/DDBJ whole genome shotgun (WGS) entry which is preliminary data.</text>
</comment>
<feature type="region of interest" description="Disordered" evidence="1">
    <location>
        <begin position="27"/>
        <end position="98"/>
    </location>
</feature>
<dbReference type="EMBL" id="PYBV01000025">
    <property type="protein sequence ID" value="PYC67907.1"/>
    <property type="molecule type" value="Genomic_DNA"/>
</dbReference>
<sequence>MIQLSHLTKRYGDRIVVDDLSFSAQPGTVQPMVRERPRALEPTCPRRSDSASASGRREHPISRCGRVRHGRLRSAPGRRHRPASPLSHSDAGGAGRPACGRGGMQPTWLLALSWASLAVGVVSFAIVVADTYLRGHRQPVRVMEIVWLVTVLYIGPAAVRLYWNWGRPEAFSRRRQEGQPRRPRRGIVVTHVSRCGAHCALGFVVAEVALYVVRSDPAQESLWVDYAGDYLTAVTIAVLFRYFGAPGRSVTKVWHALSTVVRVELLTITAFEVALFVWLTLAHRVVLPEPPLRPDSPTFWFAGQLGLITGFLAAWPTASWQLGRGLRLEPRRLPYD</sequence>
<feature type="compositionally biased region" description="Basic and acidic residues" evidence="1">
    <location>
        <begin position="33"/>
        <end position="61"/>
    </location>
</feature>
<feature type="domain" description="DUF4396" evidence="3">
    <location>
        <begin position="189"/>
        <end position="325"/>
    </location>
</feature>